<keyword evidence="2" id="KW-1185">Reference proteome</keyword>
<dbReference type="Proteomes" id="UP000182235">
    <property type="component" value="Unassembled WGS sequence"/>
</dbReference>
<dbReference type="AlphaFoldDB" id="A0A1J9QTW3"/>
<evidence type="ECO:0000313" key="1">
    <source>
        <dbReference type="EMBL" id="OJD19639.1"/>
    </source>
</evidence>
<evidence type="ECO:0000313" key="2">
    <source>
        <dbReference type="Proteomes" id="UP000182235"/>
    </source>
</evidence>
<sequence>MLARECPYDPSRLMGRQIHYLVPDSDSQLEATQEWKEGEEEEEEEITLNGSVRAARKCQNVVNIPEPQQRSMSIARVRPIDDTALCQTQASSACFSMLVLDPGWG</sequence>
<dbReference type="VEuPathDB" id="FungiDB:AJ78_00370"/>
<comment type="caution">
    <text evidence="1">The sequence shown here is derived from an EMBL/GenBank/DDBJ whole genome shotgun (WGS) entry which is preliminary data.</text>
</comment>
<proteinExistence type="predicted"/>
<dbReference type="EMBL" id="LGRN01000006">
    <property type="protein sequence ID" value="OJD19639.1"/>
    <property type="molecule type" value="Genomic_DNA"/>
</dbReference>
<gene>
    <name evidence="1" type="ORF">AJ78_00370</name>
</gene>
<name>A0A1J9QTW3_9EURO</name>
<reference evidence="1 2" key="1">
    <citation type="submission" date="2015-07" db="EMBL/GenBank/DDBJ databases">
        <title>Emmonsia species relationships and genome sequence.</title>
        <authorList>
            <consortium name="The Broad Institute Genomics Platform"/>
            <person name="Cuomo C.A."/>
            <person name="Munoz J.F."/>
            <person name="Imamovic A."/>
            <person name="Priest M.E."/>
            <person name="Young S."/>
            <person name="Clay O.K."/>
            <person name="McEwen J.G."/>
        </authorList>
    </citation>
    <scope>NUCLEOTIDE SEQUENCE [LARGE SCALE GENOMIC DNA]</scope>
    <source>
        <strain evidence="1 2">UAMH 9510</strain>
    </source>
</reference>
<organism evidence="1 2">
    <name type="scientific">Emergomyces pasteurianus Ep9510</name>
    <dbReference type="NCBI Taxonomy" id="1447872"/>
    <lineage>
        <taxon>Eukaryota</taxon>
        <taxon>Fungi</taxon>
        <taxon>Dikarya</taxon>
        <taxon>Ascomycota</taxon>
        <taxon>Pezizomycotina</taxon>
        <taxon>Eurotiomycetes</taxon>
        <taxon>Eurotiomycetidae</taxon>
        <taxon>Onygenales</taxon>
        <taxon>Ajellomycetaceae</taxon>
        <taxon>Emergomyces</taxon>
    </lineage>
</organism>
<accession>A0A1J9QTW3</accession>
<protein>
    <submittedName>
        <fullName evidence="1">Uncharacterized protein</fullName>
    </submittedName>
</protein>